<evidence type="ECO:0000313" key="2">
    <source>
        <dbReference type="EMBL" id="CAD7196921.1"/>
    </source>
</evidence>
<feature type="region of interest" description="Disordered" evidence="1">
    <location>
        <begin position="49"/>
        <end position="78"/>
    </location>
</feature>
<feature type="region of interest" description="Disordered" evidence="1">
    <location>
        <begin position="1"/>
        <end position="22"/>
    </location>
</feature>
<gene>
    <name evidence="2" type="ORF">TDIB3V08_LOCUS3246</name>
</gene>
<sequence>MSSGRSRRGGGGRRGSGPTSGQSVWAEVVLGGWLVVSWCDDNLQGSLDFSLNHHQPPSTSSPTSCYVSGPPNNHQPTPTEQICSALRSSTSLAYFAQIFSSVRPNMRAHQPTTAAFFSSSGKINN</sequence>
<reference evidence="2" key="1">
    <citation type="submission" date="2020-11" db="EMBL/GenBank/DDBJ databases">
        <authorList>
            <person name="Tran Van P."/>
        </authorList>
    </citation>
    <scope>NUCLEOTIDE SEQUENCE</scope>
</reference>
<accession>A0A7R8Z9F0</accession>
<dbReference type="AlphaFoldDB" id="A0A7R8Z9F0"/>
<proteinExistence type="predicted"/>
<dbReference type="EMBL" id="OA565393">
    <property type="protein sequence ID" value="CAD7196921.1"/>
    <property type="molecule type" value="Genomic_DNA"/>
</dbReference>
<protein>
    <submittedName>
        <fullName evidence="2">Uncharacterized protein</fullName>
    </submittedName>
</protein>
<name>A0A7R8Z9F0_TIMDO</name>
<organism evidence="2">
    <name type="scientific">Timema douglasi</name>
    <name type="common">Walking stick</name>
    <dbReference type="NCBI Taxonomy" id="61478"/>
    <lineage>
        <taxon>Eukaryota</taxon>
        <taxon>Metazoa</taxon>
        <taxon>Ecdysozoa</taxon>
        <taxon>Arthropoda</taxon>
        <taxon>Hexapoda</taxon>
        <taxon>Insecta</taxon>
        <taxon>Pterygota</taxon>
        <taxon>Neoptera</taxon>
        <taxon>Polyneoptera</taxon>
        <taxon>Phasmatodea</taxon>
        <taxon>Timematodea</taxon>
        <taxon>Timematoidea</taxon>
        <taxon>Timematidae</taxon>
        <taxon>Timema</taxon>
    </lineage>
</organism>
<evidence type="ECO:0000256" key="1">
    <source>
        <dbReference type="SAM" id="MobiDB-lite"/>
    </source>
</evidence>
<feature type="compositionally biased region" description="Basic residues" evidence="1">
    <location>
        <begin position="1"/>
        <end position="11"/>
    </location>
</feature>